<evidence type="ECO:0000256" key="1">
    <source>
        <dbReference type="ARBA" id="ARBA00010617"/>
    </source>
</evidence>
<dbReference type="GO" id="GO:0004497">
    <property type="term" value="F:monooxygenase activity"/>
    <property type="evidence" value="ECO:0007669"/>
    <property type="project" value="UniProtKB-KW"/>
</dbReference>
<evidence type="ECO:0000256" key="5">
    <source>
        <dbReference type="PIRSR" id="PIRSR602401-1"/>
    </source>
</evidence>
<evidence type="ECO:0000256" key="4">
    <source>
        <dbReference type="ARBA" id="ARBA00023004"/>
    </source>
</evidence>
<feature type="chain" id="PRO_5025550869" description="Cytochrome P450" evidence="8">
    <location>
        <begin position="20"/>
        <end position="541"/>
    </location>
</feature>
<reference evidence="9" key="1">
    <citation type="journal article" date="2020" name="Stud. Mycol.">
        <title>101 Dothideomycetes genomes: a test case for predicting lifestyles and emergence of pathogens.</title>
        <authorList>
            <person name="Haridas S."/>
            <person name="Albert R."/>
            <person name="Binder M."/>
            <person name="Bloem J."/>
            <person name="Labutti K."/>
            <person name="Salamov A."/>
            <person name="Andreopoulos B."/>
            <person name="Baker S."/>
            <person name="Barry K."/>
            <person name="Bills G."/>
            <person name="Bluhm B."/>
            <person name="Cannon C."/>
            <person name="Castanera R."/>
            <person name="Culley D."/>
            <person name="Daum C."/>
            <person name="Ezra D."/>
            <person name="Gonzalez J."/>
            <person name="Henrissat B."/>
            <person name="Kuo A."/>
            <person name="Liang C."/>
            <person name="Lipzen A."/>
            <person name="Lutzoni F."/>
            <person name="Magnuson J."/>
            <person name="Mondo S."/>
            <person name="Nolan M."/>
            <person name="Ohm R."/>
            <person name="Pangilinan J."/>
            <person name="Park H.-J."/>
            <person name="Ramirez L."/>
            <person name="Alfaro M."/>
            <person name="Sun H."/>
            <person name="Tritt A."/>
            <person name="Yoshinaga Y."/>
            <person name="Zwiers L.-H."/>
            <person name="Turgeon B."/>
            <person name="Goodwin S."/>
            <person name="Spatafora J."/>
            <person name="Crous P."/>
            <person name="Grigoriev I."/>
        </authorList>
    </citation>
    <scope>NUCLEOTIDE SEQUENCE</scope>
    <source>
        <strain evidence="9">CBS 121167</strain>
    </source>
</reference>
<feature type="region of interest" description="Disordered" evidence="7">
    <location>
        <begin position="420"/>
        <end position="441"/>
    </location>
</feature>
<dbReference type="GO" id="GO:0005506">
    <property type="term" value="F:iron ion binding"/>
    <property type="evidence" value="ECO:0007669"/>
    <property type="project" value="InterPro"/>
</dbReference>
<dbReference type="AlphaFoldDB" id="A0A6A6B6T8"/>
<dbReference type="PANTHER" id="PTHR46300">
    <property type="entry name" value="P450, PUTATIVE (EUROFUNG)-RELATED-RELATED"/>
    <property type="match status" value="1"/>
</dbReference>
<organism evidence="9 10">
    <name type="scientific">Aplosporella prunicola CBS 121167</name>
    <dbReference type="NCBI Taxonomy" id="1176127"/>
    <lineage>
        <taxon>Eukaryota</taxon>
        <taxon>Fungi</taxon>
        <taxon>Dikarya</taxon>
        <taxon>Ascomycota</taxon>
        <taxon>Pezizomycotina</taxon>
        <taxon>Dothideomycetes</taxon>
        <taxon>Dothideomycetes incertae sedis</taxon>
        <taxon>Botryosphaeriales</taxon>
        <taxon>Aplosporellaceae</taxon>
        <taxon>Aplosporella</taxon>
    </lineage>
</organism>
<sequence>LSLIILTPLLLLLLHDLKTWYLLPRGPTPLPFIGNKHQLSPTRPWAQLAAWARRYGPIYTIWTGRHPTLVINDPVLASDLLERRSATFSSRPRMVAMGELLWANASILVQPYGPAWALRRKLLHRALAPPALESYKPVQEAEAARLCRALLDVESPRGFERPLERFTASVVFAAAYGRRIDSLEAKVLRDRFAFMRYASGLNVPGKYAVEAFPWLKYVPAFLAPWKADIQAHGAAEAAANLALLGAVEADLRAYGADAVAPCLAKQLLLAHAESPIPLSRRDIAFLPASLFGAGSDTTASTLCSALLALVTHPAAQRTLHTELAATVPLSDTSGRLPRFADLPRLPYLRAAVHETLRWRPVAALGGTPHAASAGEWVGAWYVPRGTTVLVNSWGVNLNEAYYPDAHVFRPERFLAETKAREGEEKLGRPHPTTLRSGGASAGHGHSSFGWGRRVCPGAGLALNSLAIALACLVWGFEVLPAEGREGRVALEGEGPEKGYDIFDYTEGFNIRPRELECRLRVRSVRHREVIEREMGRAMEVL</sequence>
<dbReference type="InterPro" id="IPR001128">
    <property type="entry name" value="Cyt_P450"/>
</dbReference>
<keyword evidence="3 6" id="KW-0560">Oxidoreductase</keyword>
<dbReference type="InterPro" id="IPR002401">
    <property type="entry name" value="Cyt_P450_E_grp-I"/>
</dbReference>
<evidence type="ECO:0000256" key="3">
    <source>
        <dbReference type="ARBA" id="ARBA00023002"/>
    </source>
</evidence>
<dbReference type="Pfam" id="PF00067">
    <property type="entry name" value="p450"/>
    <property type="match status" value="1"/>
</dbReference>
<name>A0A6A6B6T8_9PEZI</name>
<gene>
    <name evidence="9" type="ORF">K452DRAFT_197201</name>
</gene>
<dbReference type="GO" id="GO:0020037">
    <property type="term" value="F:heme binding"/>
    <property type="evidence" value="ECO:0007669"/>
    <property type="project" value="InterPro"/>
</dbReference>
<dbReference type="PANTHER" id="PTHR46300:SF4">
    <property type="entry name" value="CYTOCHROME P450 98A3"/>
    <property type="match status" value="1"/>
</dbReference>
<evidence type="ECO:0000256" key="7">
    <source>
        <dbReference type="SAM" id="MobiDB-lite"/>
    </source>
</evidence>
<dbReference type="InterPro" id="IPR050364">
    <property type="entry name" value="Cytochrome_P450_fung"/>
</dbReference>
<feature type="non-terminal residue" evidence="9">
    <location>
        <position position="1"/>
    </location>
</feature>
<dbReference type="InterPro" id="IPR036396">
    <property type="entry name" value="Cyt_P450_sf"/>
</dbReference>
<keyword evidence="8" id="KW-0732">Signal</keyword>
<dbReference type="EMBL" id="ML995494">
    <property type="protein sequence ID" value="KAF2139113.1"/>
    <property type="molecule type" value="Genomic_DNA"/>
</dbReference>
<dbReference type="PRINTS" id="PR00385">
    <property type="entry name" value="P450"/>
</dbReference>
<feature type="binding site" description="axial binding residue" evidence="5">
    <location>
        <position position="455"/>
    </location>
    <ligand>
        <name>heme</name>
        <dbReference type="ChEBI" id="CHEBI:30413"/>
    </ligand>
    <ligandPart>
        <name>Fe</name>
        <dbReference type="ChEBI" id="CHEBI:18248"/>
    </ligandPart>
</feature>
<dbReference type="CDD" id="cd11065">
    <property type="entry name" value="CYP64-like"/>
    <property type="match status" value="1"/>
</dbReference>
<comment type="similarity">
    <text evidence="1 6">Belongs to the cytochrome P450 family.</text>
</comment>
<dbReference type="InterPro" id="IPR017972">
    <property type="entry name" value="Cyt_P450_CS"/>
</dbReference>
<dbReference type="GeneID" id="54293469"/>
<proteinExistence type="inferred from homology"/>
<keyword evidence="4 5" id="KW-0408">Iron</keyword>
<dbReference type="SUPFAM" id="SSF48264">
    <property type="entry name" value="Cytochrome P450"/>
    <property type="match status" value="1"/>
</dbReference>
<dbReference type="RefSeq" id="XP_033394826.1">
    <property type="nucleotide sequence ID" value="XM_033535973.1"/>
</dbReference>
<evidence type="ECO:0000256" key="6">
    <source>
        <dbReference type="RuleBase" id="RU000461"/>
    </source>
</evidence>
<keyword evidence="6" id="KW-0503">Monooxygenase</keyword>
<evidence type="ECO:0000313" key="9">
    <source>
        <dbReference type="EMBL" id="KAF2139113.1"/>
    </source>
</evidence>
<accession>A0A6A6B6T8</accession>
<feature type="signal peptide" evidence="8">
    <location>
        <begin position="1"/>
        <end position="19"/>
    </location>
</feature>
<comment type="cofactor">
    <cofactor evidence="5">
        <name>heme</name>
        <dbReference type="ChEBI" id="CHEBI:30413"/>
    </cofactor>
</comment>
<evidence type="ECO:0000313" key="10">
    <source>
        <dbReference type="Proteomes" id="UP000799438"/>
    </source>
</evidence>
<dbReference type="Gene3D" id="1.10.630.10">
    <property type="entry name" value="Cytochrome P450"/>
    <property type="match status" value="1"/>
</dbReference>
<evidence type="ECO:0000256" key="2">
    <source>
        <dbReference type="ARBA" id="ARBA00022723"/>
    </source>
</evidence>
<keyword evidence="10" id="KW-1185">Reference proteome</keyword>
<protein>
    <recommendedName>
        <fullName evidence="11">Cytochrome P450</fullName>
    </recommendedName>
</protein>
<dbReference type="PROSITE" id="PS00086">
    <property type="entry name" value="CYTOCHROME_P450"/>
    <property type="match status" value="1"/>
</dbReference>
<keyword evidence="5 6" id="KW-0349">Heme</keyword>
<evidence type="ECO:0008006" key="11">
    <source>
        <dbReference type="Google" id="ProtNLM"/>
    </source>
</evidence>
<dbReference type="GO" id="GO:0016705">
    <property type="term" value="F:oxidoreductase activity, acting on paired donors, with incorporation or reduction of molecular oxygen"/>
    <property type="evidence" value="ECO:0007669"/>
    <property type="project" value="InterPro"/>
</dbReference>
<dbReference type="OrthoDB" id="2789670at2759"/>
<keyword evidence="2 5" id="KW-0479">Metal-binding</keyword>
<dbReference type="PRINTS" id="PR00463">
    <property type="entry name" value="EP450I"/>
</dbReference>
<dbReference type="Proteomes" id="UP000799438">
    <property type="component" value="Unassembled WGS sequence"/>
</dbReference>
<feature type="non-terminal residue" evidence="9">
    <location>
        <position position="541"/>
    </location>
</feature>
<evidence type="ECO:0000256" key="8">
    <source>
        <dbReference type="SAM" id="SignalP"/>
    </source>
</evidence>